<gene>
    <name evidence="1" type="ORF">BpHYR1_032313</name>
</gene>
<dbReference type="EMBL" id="REGN01003793">
    <property type="protein sequence ID" value="RNA20746.1"/>
    <property type="molecule type" value="Genomic_DNA"/>
</dbReference>
<dbReference type="AlphaFoldDB" id="A0A3M7RB14"/>
<keyword evidence="2" id="KW-1185">Reference proteome</keyword>
<proteinExistence type="predicted"/>
<evidence type="ECO:0008006" key="3">
    <source>
        <dbReference type="Google" id="ProtNLM"/>
    </source>
</evidence>
<comment type="caution">
    <text evidence="1">The sequence shown here is derived from an EMBL/GenBank/DDBJ whole genome shotgun (WGS) entry which is preliminary data.</text>
</comment>
<dbReference type="Proteomes" id="UP000276133">
    <property type="component" value="Unassembled WGS sequence"/>
</dbReference>
<organism evidence="1 2">
    <name type="scientific">Brachionus plicatilis</name>
    <name type="common">Marine rotifer</name>
    <name type="synonym">Brachionus muelleri</name>
    <dbReference type="NCBI Taxonomy" id="10195"/>
    <lineage>
        <taxon>Eukaryota</taxon>
        <taxon>Metazoa</taxon>
        <taxon>Spiralia</taxon>
        <taxon>Gnathifera</taxon>
        <taxon>Rotifera</taxon>
        <taxon>Eurotatoria</taxon>
        <taxon>Monogononta</taxon>
        <taxon>Pseudotrocha</taxon>
        <taxon>Ploima</taxon>
        <taxon>Brachionidae</taxon>
        <taxon>Brachionus</taxon>
    </lineage>
</organism>
<protein>
    <recommendedName>
        <fullName evidence="3">MULE transposase domain-containing protein</fullName>
    </recommendedName>
</protein>
<reference evidence="1 2" key="1">
    <citation type="journal article" date="2018" name="Sci. Rep.">
        <title>Genomic signatures of local adaptation to the degree of environmental predictability in rotifers.</title>
        <authorList>
            <person name="Franch-Gras L."/>
            <person name="Hahn C."/>
            <person name="Garcia-Roger E.M."/>
            <person name="Carmona M.J."/>
            <person name="Serra M."/>
            <person name="Gomez A."/>
        </authorList>
    </citation>
    <scope>NUCLEOTIDE SEQUENCE [LARGE SCALE GENOMIC DNA]</scope>
    <source>
        <strain evidence="1">HYR1</strain>
    </source>
</reference>
<name>A0A3M7RB14_BRAPC</name>
<evidence type="ECO:0000313" key="2">
    <source>
        <dbReference type="Proteomes" id="UP000276133"/>
    </source>
</evidence>
<sequence>MDFLELCWLRQIFAFNACNASFNAEIDAFTQTKYLICYFHVIFNCRKRYLSHSKEKKNHNSSRKIKIIQSHLNQHLRPTPLKD</sequence>
<evidence type="ECO:0000313" key="1">
    <source>
        <dbReference type="EMBL" id="RNA20746.1"/>
    </source>
</evidence>
<accession>A0A3M7RB14</accession>